<dbReference type="Pfam" id="PF00126">
    <property type="entry name" value="HTH_1"/>
    <property type="match status" value="1"/>
</dbReference>
<dbReference type="RefSeq" id="WP_042023045.1">
    <property type="nucleotide sequence ID" value="NZ_CDBW01000039.1"/>
</dbReference>
<evidence type="ECO:0000256" key="3">
    <source>
        <dbReference type="ARBA" id="ARBA00023125"/>
    </source>
</evidence>
<protein>
    <submittedName>
        <fullName evidence="7">LysR family transcriptional regulator</fullName>
    </submittedName>
</protein>
<dbReference type="GO" id="GO:0032993">
    <property type="term" value="C:protein-DNA complex"/>
    <property type="evidence" value="ECO:0007669"/>
    <property type="project" value="TreeGrafter"/>
</dbReference>
<dbReference type="Gene3D" id="1.10.10.10">
    <property type="entry name" value="Winged helix-like DNA-binding domain superfamily/Winged helix DNA-binding domain"/>
    <property type="match status" value="1"/>
</dbReference>
<evidence type="ECO:0000256" key="2">
    <source>
        <dbReference type="ARBA" id="ARBA00023015"/>
    </source>
</evidence>
<evidence type="ECO:0000256" key="1">
    <source>
        <dbReference type="ARBA" id="ARBA00009437"/>
    </source>
</evidence>
<dbReference type="PRINTS" id="PR00039">
    <property type="entry name" value="HTHLYSR"/>
</dbReference>
<dbReference type="AlphaFoldDB" id="A0A1S2CUS5"/>
<proteinExistence type="inferred from homology"/>
<dbReference type="PROSITE" id="PS50931">
    <property type="entry name" value="HTH_LYSR"/>
    <property type="match status" value="1"/>
</dbReference>
<keyword evidence="2" id="KW-0805">Transcription regulation</keyword>
<evidence type="ECO:0000256" key="5">
    <source>
        <dbReference type="ARBA" id="ARBA00023163"/>
    </source>
</evidence>
<reference evidence="7 8" key="1">
    <citation type="submission" date="2016-09" db="EMBL/GenBank/DDBJ databases">
        <title>Draft Genome Sequence of Aeromonas sobria Strain 08005, Isolated from Sick Rana catesbeiana.</title>
        <authorList>
            <person name="Yang Q."/>
        </authorList>
    </citation>
    <scope>NUCLEOTIDE SEQUENCE [LARGE SCALE GENOMIC DNA]</scope>
    <source>
        <strain evidence="7 8">08005</strain>
    </source>
</reference>
<dbReference type="InterPro" id="IPR036388">
    <property type="entry name" value="WH-like_DNA-bd_sf"/>
</dbReference>
<sequence length="274" mass="29385">MDVRTLRAFVAVFEERNITAAATRLFITQPTLSTTIKALEDELGVNLFVRQARGVEGTEAAHRLYPRAKRLIADTDSLAREFRETSLCLEVTVGIEADLGDGVVGALVNGALAHQEILLTLEEGCCGDVRLGCESLRCGDELFIPLLEEEFVLVLPPDHPLAGKEALTPAALADEPWVTCPRHDSHLRLIAILGNQAPLYPRRAGSLRLAATMVAAGAGIGWLPRSLCPPGCGVAELAASSFKRRVGLCYAPDALRSAAVTALLEQMRGMQPPA</sequence>
<evidence type="ECO:0000313" key="7">
    <source>
        <dbReference type="EMBL" id="OHY91473.1"/>
    </source>
</evidence>
<keyword evidence="3" id="KW-0238">DNA-binding</keyword>
<evidence type="ECO:0000259" key="6">
    <source>
        <dbReference type="PROSITE" id="PS50931"/>
    </source>
</evidence>
<dbReference type="InterPro" id="IPR036390">
    <property type="entry name" value="WH_DNA-bd_sf"/>
</dbReference>
<dbReference type="EMBL" id="MKFU01000021">
    <property type="protein sequence ID" value="OHY91473.1"/>
    <property type="molecule type" value="Genomic_DNA"/>
</dbReference>
<dbReference type="GO" id="GO:0003677">
    <property type="term" value="F:DNA binding"/>
    <property type="evidence" value="ECO:0007669"/>
    <property type="project" value="UniProtKB-KW"/>
</dbReference>
<name>A0A1S2CUS5_AERSO</name>
<accession>A0A1S2CUS5</accession>
<dbReference type="GO" id="GO:0003700">
    <property type="term" value="F:DNA-binding transcription factor activity"/>
    <property type="evidence" value="ECO:0007669"/>
    <property type="project" value="InterPro"/>
</dbReference>
<dbReference type="SUPFAM" id="SSF46785">
    <property type="entry name" value="Winged helix' DNA-binding domain"/>
    <property type="match status" value="1"/>
</dbReference>
<dbReference type="SUPFAM" id="SSF53850">
    <property type="entry name" value="Periplasmic binding protein-like II"/>
    <property type="match status" value="1"/>
</dbReference>
<evidence type="ECO:0000313" key="8">
    <source>
        <dbReference type="Proteomes" id="UP000179934"/>
    </source>
</evidence>
<dbReference type="PANTHER" id="PTHR30346:SF26">
    <property type="entry name" value="HYDROGEN PEROXIDE-INDUCIBLE GENES ACTIVATOR"/>
    <property type="match status" value="1"/>
</dbReference>
<keyword evidence="5" id="KW-0804">Transcription</keyword>
<dbReference type="STRING" id="646.BJD16_16070"/>
<dbReference type="InterPro" id="IPR005119">
    <property type="entry name" value="LysR_subst-bd"/>
</dbReference>
<evidence type="ECO:0000256" key="4">
    <source>
        <dbReference type="ARBA" id="ARBA00023159"/>
    </source>
</evidence>
<dbReference type="GeneID" id="58923707"/>
<comment type="caution">
    <text evidence="7">The sequence shown here is derived from an EMBL/GenBank/DDBJ whole genome shotgun (WGS) entry which is preliminary data.</text>
</comment>
<feature type="domain" description="HTH lysR-type" evidence="6">
    <location>
        <begin position="1"/>
        <end position="58"/>
    </location>
</feature>
<dbReference type="InterPro" id="IPR000847">
    <property type="entry name" value="LysR_HTH_N"/>
</dbReference>
<dbReference type="Gene3D" id="3.40.190.10">
    <property type="entry name" value="Periplasmic binding protein-like II"/>
    <property type="match status" value="2"/>
</dbReference>
<dbReference type="CDD" id="cd05466">
    <property type="entry name" value="PBP2_LTTR_substrate"/>
    <property type="match status" value="1"/>
</dbReference>
<organism evidence="7 8">
    <name type="scientific">Aeromonas sobria</name>
    <dbReference type="NCBI Taxonomy" id="646"/>
    <lineage>
        <taxon>Bacteria</taxon>
        <taxon>Pseudomonadati</taxon>
        <taxon>Pseudomonadota</taxon>
        <taxon>Gammaproteobacteria</taxon>
        <taxon>Aeromonadales</taxon>
        <taxon>Aeromonadaceae</taxon>
        <taxon>Aeromonas</taxon>
    </lineage>
</organism>
<dbReference type="Pfam" id="PF03466">
    <property type="entry name" value="LysR_substrate"/>
    <property type="match status" value="1"/>
</dbReference>
<dbReference type="Proteomes" id="UP000179934">
    <property type="component" value="Unassembled WGS sequence"/>
</dbReference>
<dbReference type="OrthoDB" id="9803735at2"/>
<keyword evidence="4" id="KW-0010">Activator</keyword>
<dbReference type="PANTHER" id="PTHR30346">
    <property type="entry name" value="TRANSCRIPTIONAL DUAL REGULATOR HCAR-RELATED"/>
    <property type="match status" value="1"/>
</dbReference>
<comment type="similarity">
    <text evidence="1">Belongs to the LysR transcriptional regulatory family.</text>
</comment>
<gene>
    <name evidence="7" type="ORF">BJD16_16070</name>
</gene>
<dbReference type="FunFam" id="1.10.10.10:FF:000001">
    <property type="entry name" value="LysR family transcriptional regulator"/>
    <property type="match status" value="1"/>
</dbReference>